<feature type="transmembrane region" description="Helical" evidence="2">
    <location>
        <begin position="42"/>
        <end position="61"/>
    </location>
</feature>
<dbReference type="PANTHER" id="PTHR48081:SF13">
    <property type="entry name" value="ALPHA_BETA HYDROLASE"/>
    <property type="match status" value="1"/>
</dbReference>
<keyword evidence="5" id="KW-1185">Reference proteome</keyword>
<dbReference type="SUPFAM" id="SSF53474">
    <property type="entry name" value="alpha/beta-Hydrolases"/>
    <property type="match status" value="1"/>
</dbReference>
<proteinExistence type="predicted"/>
<gene>
    <name evidence="4" type="primary">lip2_2</name>
    <name evidence="4" type="ORF">NCTC1934_04407</name>
</gene>
<evidence type="ECO:0000259" key="3">
    <source>
        <dbReference type="Pfam" id="PF20434"/>
    </source>
</evidence>
<dbReference type="InterPro" id="IPR050300">
    <property type="entry name" value="GDXG_lipolytic_enzyme"/>
</dbReference>
<keyword evidence="2" id="KW-0812">Transmembrane</keyword>
<reference evidence="4 5" key="1">
    <citation type="submission" date="2018-06" db="EMBL/GenBank/DDBJ databases">
        <authorList>
            <consortium name="Pathogen Informatics"/>
            <person name="Doyle S."/>
        </authorList>
    </citation>
    <scope>NUCLEOTIDE SEQUENCE [LARGE SCALE GENOMIC DNA]</scope>
    <source>
        <strain evidence="4 5">NCTC1934</strain>
    </source>
</reference>
<evidence type="ECO:0000256" key="2">
    <source>
        <dbReference type="SAM" id="Phobius"/>
    </source>
</evidence>
<dbReference type="RefSeq" id="WP_039815282.1">
    <property type="nucleotide sequence ID" value="NZ_JADLRM010000004.1"/>
</dbReference>
<keyword evidence="1 4" id="KW-0378">Hydrolase</keyword>
<dbReference type="Pfam" id="PF20434">
    <property type="entry name" value="BD-FAE"/>
    <property type="match status" value="1"/>
</dbReference>
<dbReference type="GO" id="GO:0004806">
    <property type="term" value="F:triacylglycerol lipase activity"/>
    <property type="evidence" value="ECO:0007669"/>
    <property type="project" value="UniProtKB-EC"/>
</dbReference>
<evidence type="ECO:0000313" key="4">
    <source>
        <dbReference type="EMBL" id="SUA80699.1"/>
    </source>
</evidence>
<evidence type="ECO:0000256" key="1">
    <source>
        <dbReference type="ARBA" id="ARBA00022801"/>
    </source>
</evidence>
<dbReference type="EC" id="3.1.1.3" evidence="4"/>
<dbReference type="AlphaFoldDB" id="A0A378YW71"/>
<dbReference type="Proteomes" id="UP000255467">
    <property type="component" value="Unassembled WGS sequence"/>
</dbReference>
<dbReference type="InterPro" id="IPR049492">
    <property type="entry name" value="BD-FAE-like_dom"/>
</dbReference>
<sequence>MIVRWLFAFVAILIAAVMGMSTYVIARYPIPDPLVRLSAVVSNYGLFLIPLGIAGAGLALLARLRGHAVVRWLGALTALVCVVGTAAAVVPLVASWREAQRQGASLSFGEYITAGSNTGSLDPRFGVGYNVVDGRELLLDVKLPSGTSDSPRPAVVWVHGGGWAEGDRAQSPRWHEWLNERGYAVFAIDYRLSPPPRWDQAPADVKCAIGWVKQHAERYGLDPERVVVAGASAGGNLALVAAYSDDRVQPSCAVTDTEVRAVAALYPATDLRAGWHDPDLVAGTRELLRDYTGGNPERVPERYAAAAPVSYVRPGLPPTLLMHGTRDHVVPHAQSVQLARLLAAAGVAHELLSIPYGEHAYDINWGDWGTQLSRHAFDRFLDRHMRPI</sequence>
<organism evidence="4 5">
    <name type="scientific">Nocardia otitidiscaviarum</name>
    <dbReference type="NCBI Taxonomy" id="1823"/>
    <lineage>
        <taxon>Bacteria</taxon>
        <taxon>Bacillati</taxon>
        <taxon>Actinomycetota</taxon>
        <taxon>Actinomycetes</taxon>
        <taxon>Mycobacteriales</taxon>
        <taxon>Nocardiaceae</taxon>
        <taxon>Nocardia</taxon>
    </lineage>
</organism>
<feature type="domain" description="BD-FAE-like" evidence="3">
    <location>
        <begin position="139"/>
        <end position="341"/>
    </location>
</feature>
<dbReference type="EMBL" id="UGRY01000002">
    <property type="protein sequence ID" value="SUA80699.1"/>
    <property type="molecule type" value="Genomic_DNA"/>
</dbReference>
<name>A0A378YW71_9NOCA</name>
<accession>A0A378YW71</accession>
<dbReference type="Gene3D" id="3.40.50.1820">
    <property type="entry name" value="alpha/beta hydrolase"/>
    <property type="match status" value="1"/>
</dbReference>
<keyword evidence="2" id="KW-1133">Transmembrane helix</keyword>
<dbReference type="InterPro" id="IPR029058">
    <property type="entry name" value="AB_hydrolase_fold"/>
</dbReference>
<dbReference type="OrthoDB" id="255603at2"/>
<dbReference type="STRING" id="1406858.GCA_000710895_06486"/>
<protein>
    <submittedName>
        <fullName evidence="4">Lipase 2</fullName>
        <ecNumber evidence="4">3.1.1.3</ecNumber>
    </submittedName>
</protein>
<keyword evidence="2" id="KW-0472">Membrane</keyword>
<evidence type="ECO:0000313" key="5">
    <source>
        <dbReference type="Proteomes" id="UP000255467"/>
    </source>
</evidence>
<feature type="transmembrane region" description="Helical" evidence="2">
    <location>
        <begin position="73"/>
        <end position="96"/>
    </location>
</feature>
<dbReference type="PANTHER" id="PTHR48081">
    <property type="entry name" value="AB HYDROLASE SUPERFAMILY PROTEIN C4A8.06C"/>
    <property type="match status" value="1"/>
</dbReference>